<accession>A0ABX1SE07</accession>
<dbReference type="InterPro" id="IPR002068">
    <property type="entry name" value="A-crystallin/Hsp20_dom"/>
</dbReference>
<dbReference type="Pfam" id="PF00011">
    <property type="entry name" value="HSP20"/>
    <property type="match status" value="1"/>
</dbReference>
<dbReference type="CDD" id="cd06464">
    <property type="entry name" value="ACD_sHsps-like"/>
    <property type="match status" value="1"/>
</dbReference>
<dbReference type="RefSeq" id="WP_169383279.1">
    <property type="nucleotide sequence ID" value="NZ_JAAXLA010000042.1"/>
</dbReference>
<comment type="similarity">
    <text evidence="1 2">Belongs to the small heat shock protein (HSP20) family.</text>
</comment>
<dbReference type="SUPFAM" id="SSF49764">
    <property type="entry name" value="HSP20-like chaperones"/>
    <property type="match status" value="1"/>
</dbReference>
<reference evidence="5 6" key="1">
    <citation type="submission" date="2020-04" db="EMBL/GenBank/DDBJ databases">
        <authorList>
            <person name="Klaysubun C."/>
            <person name="Duangmal K."/>
            <person name="Lipun K."/>
        </authorList>
    </citation>
    <scope>NUCLEOTIDE SEQUENCE [LARGE SCALE GENOMIC DNA]</scope>
    <source>
        <strain evidence="5 6">K10HN5</strain>
    </source>
</reference>
<evidence type="ECO:0000313" key="5">
    <source>
        <dbReference type="EMBL" id="NMH99803.1"/>
    </source>
</evidence>
<comment type="caution">
    <text evidence="5">The sequence shown here is derived from an EMBL/GenBank/DDBJ whole genome shotgun (WGS) entry which is preliminary data.</text>
</comment>
<dbReference type="Gene3D" id="2.60.40.790">
    <property type="match status" value="1"/>
</dbReference>
<dbReference type="EMBL" id="JAAXLA010000042">
    <property type="protein sequence ID" value="NMH99803.1"/>
    <property type="molecule type" value="Genomic_DNA"/>
</dbReference>
<evidence type="ECO:0000256" key="3">
    <source>
        <dbReference type="SAM" id="MobiDB-lite"/>
    </source>
</evidence>
<keyword evidence="6" id="KW-1185">Reference proteome</keyword>
<dbReference type="Proteomes" id="UP000820669">
    <property type="component" value="Unassembled WGS sequence"/>
</dbReference>
<feature type="domain" description="SHSP" evidence="4">
    <location>
        <begin position="23"/>
        <end position="134"/>
    </location>
</feature>
<sequence length="162" mass="17831">MTLMRFDPFRELDRLAEQALHTGARALRSMPMEALRRGDEFLIFLDLPGVLPDDVDVTVERNVVSIRATRAPQRQEGDEVIVDERPYGQFARQLFLGENLDPGRLSADLENGVLNLRIPVSEQSKPRRVPLGGQPTATTADTSGAGASDTANQQSTEQSTTV</sequence>
<dbReference type="PROSITE" id="PS01031">
    <property type="entry name" value="SHSP"/>
    <property type="match status" value="1"/>
</dbReference>
<name>A0ABX1SE07_9PSEU</name>
<feature type="compositionally biased region" description="Polar residues" evidence="3">
    <location>
        <begin position="152"/>
        <end position="162"/>
    </location>
</feature>
<evidence type="ECO:0000313" key="6">
    <source>
        <dbReference type="Proteomes" id="UP000820669"/>
    </source>
</evidence>
<dbReference type="InterPro" id="IPR008978">
    <property type="entry name" value="HSP20-like_chaperone"/>
</dbReference>
<feature type="compositionally biased region" description="Low complexity" evidence="3">
    <location>
        <begin position="136"/>
        <end position="151"/>
    </location>
</feature>
<evidence type="ECO:0000259" key="4">
    <source>
        <dbReference type="PROSITE" id="PS01031"/>
    </source>
</evidence>
<dbReference type="PANTHER" id="PTHR11527">
    <property type="entry name" value="HEAT-SHOCK PROTEIN 20 FAMILY MEMBER"/>
    <property type="match status" value="1"/>
</dbReference>
<dbReference type="InterPro" id="IPR031107">
    <property type="entry name" value="Small_HSP"/>
</dbReference>
<organism evidence="5 6">
    <name type="scientific">Pseudonocardia acidicola</name>
    <dbReference type="NCBI Taxonomy" id="2724939"/>
    <lineage>
        <taxon>Bacteria</taxon>
        <taxon>Bacillati</taxon>
        <taxon>Actinomycetota</taxon>
        <taxon>Actinomycetes</taxon>
        <taxon>Pseudonocardiales</taxon>
        <taxon>Pseudonocardiaceae</taxon>
        <taxon>Pseudonocardia</taxon>
    </lineage>
</organism>
<gene>
    <name evidence="5" type="ORF">HF526_21145</name>
</gene>
<evidence type="ECO:0000256" key="1">
    <source>
        <dbReference type="PROSITE-ProRule" id="PRU00285"/>
    </source>
</evidence>
<protein>
    <submittedName>
        <fullName evidence="5">Hsp20/alpha crystallin family protein</fullName>
    </submittedName>
</protein>
<feature type="region of interest" description="Disordered" evidence="3">
    <location>
        <begin position="124"/>
        <end position="162"/>
    </location>
</feature>
<evidence type="ECO:0000256" key="2">
    <source>
        <dbReference type="RuleBase" id="RU003616"/>
    </source>
</evidence>
<proteinExistence type="inferred from homology"/>